<dbReference type="InterPro" id="IPR016181">
    <property type="entry name" value="Acyl_CoA_acyltransferase"/>
</dbReference>
<keyword evidence="2" id="KW-0808">Transferase</keyword>
<reference evidence="2 3" key="2">
    <citation type="submission" date="2017-10" db="EMBL/GenBank/DDBJ databases">
        <authorList>
            <person name="Banno H."/>
            <person name="Chua N.-H."/>
        </authorList>
    </citation>
    <scope>NUCLEOTIDE SEQUENCE [LARGE SCALE GENOMIC DNA]</scope>
    <source>
        <strain evidence="2 3">JK626</strain>
    </source>
</reference>
<dbReference type="Proteomes" id="UP000225889">
    <property type="component" value="Unassembled WGS sequence"/>
</dbReference>
<proteinExistence type="predicted"/>
<accession>A0A2G3DUG2</accession>
<evidence type="ECO:0000313" key="2">
    <source>
        <dbReference type="EMBL" id="PHU34533.1"/>
    </source>
</evidence>
<dbReference type="Pfam" id="PF13302">
    <property type="entry name" value="Acetyltransf_3"/>
    <property type="match status" value="1"/>
</dbReference>
<comment type="caution">
    <text evidence="2">The sequence shown here is derived from an EMBL/GenBank/DDBJ whole genome shotgun (WGS) entry which is preliminary data.</text>
</comment>
<dbReference type="Gene3D" id="3.40.630.30">
    <property type="match status" value="1"/>
</dbReference>
<reference evidence="2 3" key="1">
    <citation type="submission" date="2017-10" db="EMBL/GenBank/DDBJ databases">
        <title>Resolving the taxonomy of Roseburia spp., Eubacterium rectale and Agathobacter spp. through phylogenomic analysis.</title>
        <authorList>
            <person name="Sheridan P.O."/>
            <person name="Walker A.W."/>
            <person name="Duncan S.H."/>
            <person name="Scott K.P."/>
            <person name="Toole P.W.O."/>
            <person name="Luis P."/>
            <person name="Flint H.J."/>
        </authorList>
    </citation>
    <scope>NUCLEOTIDE SEQUENCE [LARGE SCALE GENOMIC DNA]</scope>
    <source>
        <strain evidence="2 3">JK626</strain>
    </source>
</reference>
<feature type="domain" description="N-acetyltransferase" evidence="1">
    <location>
        <begin position="18"/>
        <end position="147"/>
    </location>
</feature>
<protein>
    <submittedName>
        <fullName evidence="2">GNAT family N-acetyltransferase</fullName>
    </submittedName>
</protein>
<dbReference type="EMBL" id="PDYF01000019">
    <property type="protein sequence ID" value="PHU34533.1"/>
    <property type="molecule type" value="Genomic_DNA"/>
</dbReference>
<dbReference type="RefSeq" id="WP_099392230.1">
    <property type="nucleotide sequence ID" value="NZ_PDYF01000019.1"/>
</dbReference>
<dbReference type="GO" id="GO:0016747">
    <property type="term" value="F:acyltransferase activity, transferring groups other than amino-acyl groups"/>
    <property type="evidence" value="ECO:0007669"/>
    <property type="project" value="InterPro"/>
</dbReference>
<dbReference type="InterPro" id="IPR000182">
    <property type="entry name" value="GNAT_dom"/>
</dbReference>
<name>A0A2G3DUG2_9FIRM</name>
<sequence length="191" mass="22619">MENVYSVCPTFEDASYFLRFVTEEDAKDLLEVYSDKRALPFFNSDNCHGDNFYYPTKEAMEKAIDFWLYSYNEKFFVRWAIIDKKLSKAIGTIELFHREAEDDFNHVGVIRLDLRSDYENVEAIKEILSLIIPPAFDLFECDEIISKVPLYAIDRAQAFLEYGFKKSDKLMVGTMDHYAYKDYWTIHRERG</sequence>
<dbReference type="AlphaFoldDB" id="A0A2G3DUG2"/>
<dbReference type="SUPFAM" id="SSF55729">
    <property type="entry name" value="Acyl-CoA N-acyltransferases (Nat)"/>
    <property type="match status" value="1"/>
</dbReference>
<evidence type="ECO:0000259" key="1">
    <source>
        <dbReference type="Pfam" id="PF13302"/>
    </source>
</evidence>
<evidence type="ECO:0000313" key="3">
    <source>
        <dbReference type="Proteomes" id="UP000225889"/>
    </source>
</evidence>
<gene>
    <name evidence="2" type="ORF">CSX01_09685</name>
</gene>
<organism evidence="2 3">
    <name type="scientific">Pseudobutyrivibrio ruminis</name>
    <dbReference type="NCBI Taxonomy" id="46206"/>
    <lineage>
        <taxon>Bacteria</taxon>
        <taxon>Bacillati</taxon>
        <taxon>Bacillota</taxon>
        <taxon>Clostridia</taxon>
        <taxon>Lachnospirales</taxon>
        <taxon>Lachnospiraceae</taxon>
        <taxon>Pseudobutyrivibrio</taxon>
    </lineage>
</organism>